<keyword evidence="3" id="KW-1185">Reference proteome</keyword>
<feature type="compositionally biased region" description="Acidic residues" evidence="1">
    <location>
        <begin position="106"/>
        <end position="120"/>
    </location>
</feature>
<evidence type="ECO:0000313" key="3">
    <source>
        <dbReference type="Proteomes" id="UP001190700"/>
    </source>
</evidence>
<feature type="compositionally biased region" description="Basic and acidic residues" evidence="1">
    <location>
        <begin position="182"/>
        <end position="191"/>
    </location>
</feature>
<dbReference type="Proteomes" id="UP001190700">
    <property type="component" value="Unassembled WGS sequence"/>
</dbReference>
<feature type="region of interest" description="Disordered" evidence="1">
    <location>
        <begin position="17"/>
        <end position="191"/>
    </location>
</feature>
<evidence type="ECO:0000313" key="2">
    <source>
        <dbReference type="EMBL" id="KAK3259719.1"/>
    </source>
</evidence>
<name>A0AAE0FHA3_9CHLO</name>
<feature type="compositionally biased region" description="Acidic residues" evidence="1">
    <location>
        <begin position="43"/>
        <end position="54"/>
    </location>
</feature>
<comment type="caution">
    <text evidence="2">The sequence shown here is derived from an EMBL/GenBank/DDBJ whole genome shotgun (WGS) entry which is preliminary data.</text>
</comment>
<feature type="compositionally biased region" description="Low complexity" evidence="1">
    <location>
        <begin position="167"/>
        <end position="181"/>
    </location>
</feature>
<feature type="compositionally biased region" description="Basic and acidic residues" evidence="1">
    <location>
        <begin position="17"/>
        <end position="42"/>
    </location>
</feature>
<organism evidence="2 3">
    <name type="scientific">Cymbomonas tetramitiformis</name>
    <dbReference type="NCBI Taxonomy" id="36881"/>
    <lineage>
        <taxon>Eukaryota</taxon>
        <taxon>Viridiplantae</taxon>
        <taxon>Chlorophyta</taxon>
        <taxon>Pyramimonadophyceae</taxon>
        <taxon>Pyramimonadales</taxon>
        <taxon>Pyramimonadaceae</taxon>
        <taxon>Cymbomonas</taxon>
    </lineage>
</organism>
<feature type="compositionally biased region" description="Basic and acidic residues" evidence="1">
    <location>
        <begin position="121"/>
        <end position="130"/>
    </location>
</feature>
<protein>
    <submittedName>
        <fullName evidence="2">Uncharacterized protein</fullName>
    </submittedName>
</protein>
<feature type="compositionally biased region" description="Acidic residues" evidence="1">
    <location>
        <begin position="67"/>
        <end position="82"/>
    </location>
</feature>
<dbReference type="AlphaFoldDB" id="A0AAE0FHA3"/>
<dbReference type="EMBL" id="LGRX02018512">
    <property type="protein sequence ID" value="KAK3259719.1"/>
    <property type="molecule type" value="Genomic_DNA"/>
</dbReference>
<sequence length="226" mass="26667">MAGKANIIQRMKRKLETGPEEWETKKQRIARTEAEYARRDRELDEPETGEETVEDPWPGDLEGQQMQEDEVEFQQMEQEEEAALMLAQHMQVTQQEEGGSESQPMNEEEPPQEEEWEVEEGEMRRIHEEEMTSEGQQEQRETRNQQEPDQTGWDIRVPSQETEESQDGQQDTALQQQAMAQREAEIARGWRRASMEKIRIAMQETPEKYMQHLRGDTAMHELSNEY</sequence>
<evidence type="ECO:0000256" key="1">
    <source>
        <dbReference type="SAM" id="MobiDB-lite"/>
    </source>
</evidence>
<reference evidence="2 3" key="1">
    <citation type="journal article" date="2015" name="Genome Biol. Evol.">
        <title>Comparative Genomics of a Bacterivorous Green Alga Reveals Evolutionary Causalities and Consequences of Phago-Mixotrophic Mode of Nutrition.</title>
        <authorList>
            <person name="Burns J.A."/>
            <person name="Paasch A."/>
            <person name="Narechania A."/>
            <person name="Kim E."/>
        </authorList>
    </citation>
    <scope>NUCLEOTIDE SEQUENCE [LARGE SCALE GENOMIC DNA]</scope>
    <source>
        <strain evidence="2 3">PLY_AMNH</strain>
    </source>
</reference>
<proteinExistence type="predicted"/>
<feature type="compositionally biased region" description="Basic and acidic residues" evidence="1">
    <location>
        <begin position="137"/>
        <end position="146"/>
    </location>
</feature>
<gene>
    <name evidence="2" type="ORF">CYMTET_31295</name>
</gene>
<accession>A0AAE0FHA3</accession>